<evidence type="ECO:0000313" key="5">
    <source>
        <dbReference type="EMBL" id="KAE8678219.1"/>
    </source>
</evidence>
<keyword evidence="6" id="KW-1185">Reference proteome</keyword>
<gene>
    <name evidence="5" type="ORF">F3Y22_tig00111427pilonHSYRG00010</name>
</gene>
<dbReference type="Pfam" id="PF11837">
    <property type="entry name" value="INV_N"/>
    <property type="match status" value="1"/>
</dbReference>
<keyword evidence="3" id="KW-0812">Transmembrane</keyword>
<feature type="domain" description="Beta-fructofuranosidase N-terminal" evidence="4">
    <location>
        <begin position="43"/>
        <end position="85"/>
    </location>
</feature>
<dbReference type="GO" id="GO:0005975">
    <property type="term" value="P:carbohydrate metabolic process"/>
    <property type="evidence" value="ECO:0007669"/>
    <property type="project" value="InterPro"/>
</dbReference>
<keyword evidence="3" id="KW-1133">Transmembrane helix</keyword>
<dbReference type="AlphaFoldDB" id="A0A6A2YII6"/>
<accession>A0A6A2YII6</accession>
<evidence type="ECO:0000256" key="1">
    <source>
        <dbReference type="ARBA" id="ARBA00012758"/>
    </source>
</evidence>
<dbReference type="GO" id="GO:0004564">
    <property type="term" value="F:beta-fructofuranosidase activity"/>
    <property type="evidence" value="ECO:0007669"/>
    <property type="project" value="UniProtKB-EC"/>
</dbReference>
<protein>
    <recommendedName>
        <fullName evidence="1">beta-fructofuranosidase</fullName>
        <ecNumber evidence="1">3.2.1.26</ecNumber>
    </recommendedName>
</protein>
<comment type="caution">
    <text evidence="5">The sequence shown here is derived from an EMBL/GenBank/DDBJ whole genome shotgun (WGS) entry which is preliminary data.</text>
</comment>
<evidence type="ECO:0000256" key="3">
    <source>
        <dbReference type="SAM" id="Phobius"/>
    </source>
</evidence>
<dbReference type="PROSITE" id="PS00609">
    <property type="entry name" value="GLYCOSYL_HYDROL_F32"/>
    <property type="match status" value="1"/>
</dbReference>
<evidence type="ECO:0000256" key="2">
    <source>
        <dbReference type="ARBA" id="ARBA00023180"/>
    </source>
</evidence>
<evidence type="ECO:0000259" key="4">
    <source>
        <dbReference type="Pfam" id="PF11837"/>
    </source>
</evidence>
<dbReference type="EMBL" id="VEPZ02001337">
    <property type="protein sequence ID" value="KAE8678219.1"/>
    <property type="molecule type" value="Genomic_DNA"/>
</dbReference>
<dbReference type="Proteomes" id="UP000436088">
    <property type="component" value="Unassembled WGS sequence"/>
</dbReference>
<dbReference type="EC" id="3.2.1.26" evidence="1"/>
<proteinExistence type="predicted"/>
<dbReference type="SUPFAM" id="SSF75005">
    <property type="entry name" value="Arabinanase/levansucrase/invertase"/>
    <property type="match status" value="1"/>
</dbReference>
<keyword evidence="3" id="KW-0472">Membrane</keyword>
<keyword evidence="2" id="KW-0325">Glycoprotein</keyword>
<feature type="transmembrane region" description="Helical" evidence="3">
    <location>
        <begin position="27"/>
        <end position="45"/>
    </location>
</feature>
<organism evidence="5 6">
    <name type="scientific">Hibiscus syriacus</name>
    <name type="common">Rose of Sharon</name>
    <dbReference type="NCBI Taxonomy" id="106335"/>
    <lineage>
        <taxon>Eukaryota</taxon>
        <taxon>Viridiplantae</taxon>
        <taxon>Streptophyta</taxon>
        <taxon>Embryophyta</taxon>
        <taxon>Tracheophyta</taxon>
        <taxon>Spermatophyta</taxon>
        <taxon>Magnoliopsida</taxon>
        <taxon>eudicotyledons</taxon>
        <taxon>Gunneridae</taxon>
        <taxon>Pentapetalae</taxon>
        <taxon>rosids</taxon>
        <taxon>malvids</taxon>
        <taxon>Malvales</taxon>
        <taxon>Malvaceae</taxon>
        <taxon>Malvoideae</taxon>
        <taxon>Hibiscus</taxon>
    </lineage>
</organism>
<dbReference type="Gene3D" id="2.115.10.20">
    <property type="entry name" value="Glycosyl hydrolase domain, family 43"/>
    <property type="match status" value="1"/>
</dbReference>
<reference evidence="5" key="1">
    <citation type="submission" date="2019-09" db="EMBL/GenBank/DDBJ databases">
        <title>Draft genome information of white flower Hibiscus syriacus.</title>
        <authorList>
            <person name="Kim Y.-M."/>
        </authorList>
    </citation>
    <scope>NUCLEOTIDE SEQUENCE [LARGE SCALE GENOMIC DNA]</scope>
    <source>
        <strain evidence="5">YM2019G1</strain>
    </source>
</reference>
<dbReference type="InterPro" id="IPR021792">
    <property type="entry name" value="Beta-fructofuranosidase_N"/>
</dbReference>
<evidence type="ECO:0000313" key="6">
    <source>
        <dbReference type="Proteomes" id="UP000436088"/>
    </source>
</evidence>
<dbReference type="InterPro" id="IPR023296">
    <property type="entry name" value="Glyco_hydro_beta-prop_sf"/>
</dbReference>
<name>A0A6A2YII6_HIBSY</name>
<dbReference type="InterPro" id="IPR018053">
    <property type="entry name" value="Glyco_hydro_32_AS"/>
</dbReference>
<sequence length="116" mass="12932">MEDLEQNSAFHAPLLHRPSAATRPLKGFAVVIFLLTLIVIMTNHLPNTEPSASATLQPRGVAEGVSAKSNPSLLNQAPFNWTNAMFSWQRSAYHFQPQKNWMNDPNGKFLILCCLL</sequence>